<comment type="caution">
    <text evidence="1">The sequence shown here is derived from an EMBL/GenBank/DDBJ whole genome shotgun (WGS) entry which is preliminary data.</text>
</comment>
<proteinExistence type="predicted"/>
<sequence>MARHGKYNLKKKADLQKKIQGQPMNLSPVRTKIQNKQQYEVQEGKQTYAQNIKMKIIINGVQGQPISIQPTFNSNFGGNQNVMKNLNQVQRKSPARPYQTTTTTSTAKPDQLWQRMKYKFKRMKISKSKKPIYQFSAQITTWRSSQRLQNSIGTAPRIFRRQMPMRNSSGSKKQHMNWASSLLLQVACQ</sequence>
<keyword evidence="2" id="KW-1185">Reference proteome</keyword>
<organism evidence="1 2">
    <name type="scientific">Oxytricha trifallax</name>
    <dbReference type="NCBI Taxonomy" id="1172189"/>
    <lineage>
        <taxon>Eukaryota</taxon>
        <taxon>Sar</taxon>
        <taxon>Alveolata</taxon>
        <taxon>Ciliophora</taxon>
        <taxon>Intramacronucleata</taxon>
        <taxon>Spirotrichea</taxon>
        <taxon>Stichotrichia</taxon>
        <taxon>Sporadotrichida</taxon>
        <taxon>Oxytrichidae</taxon>
        <taxon>Oxytrichinae</taxon>
        <taxon>Oxytricha</taxon>
    </lineage>
</organism>
<accession>A0A073HYI7</accession>
<dbReference type="EMBL" id="ARYC01018611">
    <property type="protein sequence ID" value="KEJ82484.1"/>
    <property type="molecule type" value="Genomic_DNA"/>
</dbReference>
<gene>
    <name evidence="1" type="ORF">OXYTRIMIC_402</name>
</gene>
<reference evidence="2" key="1">
    <citation type="journal article" date="2014" name="Cell">
        <title>The Architecture of a Scrambled Genome Reveals Massive Levels of Genomic Rearrangement during Development.</title>
        <authorList>
            <person name="Chen X."/>
            <person name="Bracht J.R."/>
            <person name="Goldman A.D."/>
            <person name="Dolzhenko E."/>
            <person name="Clay D.M."/>
            <person name="Swart E.C."/>
            <person name="Perlman D.H."/>
            <person name="Doak T.G."/>
            <person name="Stuart A."/>
            <person name="Amemiya C.T."/>
            <person name="Sebra R.P."/>
            <person name="Landweber L.F."/>
        </authorList>
    </citation>
    <scope>NUCLEOTIDE SEQUENCE [LARGE SCALE GENOMIC DNA]</scope>
    <source>
        <strain evidence="2">JRB310</strain>
    </source>
</reference>
<evidence type="ECO:0000313" key="1">
    <source>
        <dbReference type="EMBL" id="KEJ82484.1"/>
    </source>
</evidence>
<name>A0A073HYI7_9SPIT</name>
<dbReference type="Proteomes" id="UP000053232">
    <property type="component" value="Unassembled WGS sequence"/>
</dbReference>
<evidence type="ECO:0000313" key="2">
    <source>
        <dbReference type="Proteomes" id="UP000053232"/>
    </source>
</evidence>
<dbReference type="AlphaFoldDB" id="A0A073HYI7"/>
<protein>
    <submittedName>
        <fullName evidence="1">Uncharacterized protein</fullName>
    </submittedName>
</protein>